<protein>
    <submittedName>
        <fullName evidence="3">Uncharacterized protein</fullName>
    </submittedName>
</protein>
<feature type="compositionally biased region" description="Basic and acidic residues" evidence="1">
    <location>
        <begin position="224"/>
        <end position="238"/>
    </location>
</feature>
<evidence type="ECO:0000313" key="4">
    <source>
        <dbReference type="Proteomes" id="UP000650833"/>
    </source>
</evidence>
<sequence>MRFCSLALVSAFLLASVNAIAVYRSNMVIEPETFKVASEAFTLELKEDFETFHWMKETQDSTMVDRTFAFELKEPAELQITDFMMGGDAFEVMDNGNLIGKTSSVLQDVNVIDIYAATPEKALKDKRFSKATFSLEAGLHEITIKVANSLYENGTGAIRIVQMIQPLYKRGEHHDDDEDDEDNDEDNDDDDDDDRDDEDFEDYGDYGDYGDDEDYGEYKDDEDYYKYHGKDNGNKVEEDPYLDCEYY</sequence>
<feature type="chain" id="PRO_5034885176" evidence="2">
    <location>
        <begin position="20"/>
        <end position="247"/>
    </location>
</feature>
<evidence type="ECO:0000313" key="3">
    <source>
        <dbReference type="EMBL" id="KAG2202431.1"/>
    </source>
</evidence>
<feature type="signal peptide" evidence="2">
    <location>
        <begin position="1"/>
        <end position="19"/>
    </location>
</feature>
<evidence type="ECO:0000256" key="1">
    <source>
        <dbReference type="SAM" id="MobiDB-lite"/>
    </source>
</evidence>
<proteinExistence type="predicted"/>
<dbReference type="AlphaFoldDB" id="A0A8H7UXL9"/>
<feature type="compositionally biased region" description="Acidic residues" evidence="1">
    <location>
        <begin position="175"/>
        <end position="223"/>
    </location>
</feature>
<accession>A0A8H7UXL9</accession>
<reference evidence="3" key="1">
    <citation type="submission" date="2020-12" db="EMBL/GenBank/DDBJ databases">
        <title>Metabolic potential, ecology and presence of endohyphal bacteria is reflected in genomic diversity of Mucoromycotina.</title>
        <authorList>
            <person name="Muszewska A."/>
            <person name="Okrasinska A."/>
            <person name="Steczkiewicz K."/>
            <person name="Drgas O."/>
            <person name="Orlowska M."/>
            <person name="Perlinska-Lenart U."/>
            <person name="Aleksandrzak-Piekarczyk T."/>
            <person name="Szatraj K."/>
            <person name="Zielenkiewicz U."/>
            <person name="Pilsyk S."/>
            <person name="Malc E."/>
            <person name="Mieczkowski P."/>
            <person name="Kruszewska J.S."/>
            <person name="Biernat P."/>
            <person name="Pawlowska J."/>
        </authorList>
    </citation>
    <scope>NUCLEOTIDE SEQUENCE</scope>
    <source>
        <strain evidence="3">CBS 226.32</strain>
    </source>
</reference>
<dbReference type="OrthoDB" id="5426307at2759"/>
<name>A0A8H7UXL9_9FUNG</name>
<dbReference type="Proteomes" id="UP000650833">
    <property type="component" value="Unassembled WGS sequence"/>
</dbReference>
<evidence type="ECO:0000256" key="2">
    <source>
        <dbReference type="SAM" id="SignalP"/>
    </source>
</evidence>
<organism evidence="3 4">
    <name type="scientific">Mucor plumbeus</name>
    <dbReference type="NCBI Taxonomy" id="97098"/>
    <lineage>
        <taxon>Eukaryota</taxon>
        <taxon>Fungi</taxon>
        <taxon>Fungi incertae sedis</taxon>
        <taxon>Mucoromycota</taxon>
        <taxon>Mucoromycotina</taxon>
        <taxon>Mucoromycetes</taxon>
        <taxon>Mucorales</taxon>
        <taxon>Mucorineae</taxon>
        <taxon>Mucoraceae</taxon>
        <taxon>Mucor</taxon>
    </lineage>
</organism>
<keyword evidence="2" id="KW-0732">Signal</keyword>
<feature type="region of interest" description="Disordered" evidence="1">
    <location>
        <begin position="171"/>
        <end position="247"/>
    </location>
</feature>
<gene>
    <name evidence="3" type="ORF">INT46_001327</name>
</gene>
<keyword evidence="4" id="KW-1185">Reference proteome</keyword>
<dbReference type="EMBL" id="JAEPRC010000258">
    <property type="protein sequence ID" value="KAG2202431.1"/>
    <property type="molecule type" value="Genomic_DNA"/>
</dbReference>
<comment type="caution">
    <text evidence="3">The sequence shown here is derived from an EMBL/GenBank/DDBJ whole genome shotgun (WGS) entry which is preliminary data.</text>
</comment>